<dbReference type="Proteomes" id="UP000230002">
    <property type="component" value="Unassembled WGS sequence"/>
</dbReference>
<reference evidence="1 2" key="1">
    <citation type="journal article" date="2015" name="Sci. Rep.">
        <title>Chromosome-level genome map provides insights into diverse defense mechanisms in the medicinal fungus Ganoderma sinense.</title>
        <authorList>
            <person name="Zhu Y."/>
            <person name="Xu J."/>
            <person name="Sun C."/>
            <person name="Zhou S."/>
            <person name="Xu H."/>
            <person name="Nelson D.R."/>
            <person name="Qian J."/>
            <person name="Song J."/>
            <person name="Luo H."/>
            <person name="Xiang L."/>
            <person name="Li Y."/>
            <person name="Xu Z."/>
            <person name="Ji A."/>
            <person name="Wang L."/>
            <person name="Lu S."/>
            <person name="Hayward A."/>
            <person name="Sun W."/>
            <person name="Li X."/>
            <person name="Schwartz D.C."/>
            <person name="Wang Y."/>
            <person name="Chen S."/>
        </authorList>
    </citation>
    <scope>NUCLEOTIDE SEQUENCE [LARGE SCALE GENOMIC DNA]</scope>
    <source>
        <strain evidence="1 2">ZZ0214-1</strain>
    </source>
</reference>
<keyword evidence="2" id="KW-1185">Reference proteome</keyword>
<name>A0A2G8RLI8_9APHY</name>
<sequence length="83" mass="9326">MYNYVTERFAGYEELCRTGMTFVTYRSNPGQQTVICGTYSSGLAQKEDCTASNGPKHMIWTLTDLLITCKHDPVTQDPSKNLP</sequence>
<dbReference type="EMBL" id="AYKW01000069">
    <property type="protein sequence ID" value="PIL22387.1"/>
    <property type="molecule type" value="Genomic_DNA"/>
</dbReference>
<evidence type="ECO:0000313" key="1">
    <source>
        <dbReference type="EMBL" id="PIL22387.1"/>
    </source>
</evidence>
<proteinExistence type="predicted"/>
<dbReference type="AlphaFoldDB" id="A0A2G8RLI8"/>
<organism evidence="1 2">
    <name type="scientific">Ganoderma sinense ZZ0214-1</name>
    <dbReference type="NCBI Taxonomy" id="1077348"/>
    <lineage>
        <taxon>Eukaryota</taxon>
        <taxon>Fungi</taxon>
        <taxon>Dikarya</taxon>
        <taxon>Basidiomycota</taxon>
        <taxon>Agaricomycotina</taxon>
        <taxon>Agaricomycetes</taxon>
        <taxon>Polyporales</taxon>
        <taxon>Polyporaceae</taxon>
        <taxon>Ganoderma</taxon>
    </lineage>
</organism>
<comment type="caution">
    <text evidence="1">The sequence shown here is derived from an EMBL/GenBank/DDBJ whole genome shotgun (WGS) entry which is preliminary data.</text>
</comment>
<evidence type="ECO:0000313" key="2">
    <source>
        <dbReference type="Proteomes" id="UP000230002"/>
    </source>
</evidence>
<accession>A0A2G8RLI8</accession>
<protein>
    <submittedName>
        <fullName evidence="1">Uncharacterized protein</fullName>
    </submittedName>
</protein>
<gene>
    <name evidence="1" type="ORF">GSI_15075</name>
</gene>